<accession>A0A4P9Z3C6</accession>
<evidence type="ECO:0000313" key="2">
    <source>
        <dbReference type="EMBL" id="RKP26956.1"/>
    </source>
</evidence>
<keyword evidence="3" id="KW-1185">Reference proteome</keyword>
<feature type="region of interest" description="Disordered" evidence="1">
    <location>
        <begin position="1"/>
        <end position="49"/>
    </location>
</feature>
<proteinExistence type="predicted"/>
<evidence type="ECO:0000256" key="1">
    <source>
        <dbReference type="SAM" id="MobiDB-lite"/>
    </source>
</evidence>
<evidence type="ECO:0000313" key="3">
    <source>
        <dbReference type="Proteomes" id="UP000278143"/>
    </source>
</evidence>
<dbReference type="EMBL" id="KZ989298">
    <property type="protein sequence ID" value="RKP26956.1"/>
    <property type="molecule type" value="Genomic_DNA"/>
</dbReference>
<dbReference type="OrthoDB" id="5591005at2759"/>
<feature type="region of interest" description="Disordered" evidence="1">
    <location>
        <begin position="188"/>
        <end position="246"/>
    </location>
</feature>
<reference evidence="3" key="1">
    <citation type="journal article" date="2018" name="Nat. Microbiol.">
        <title>Leveraging single-cell genomics to expand the fungal tree of life.</title>
        <authorList>
            <person name="Ahrendt S.R."/>
            <person name="Quandt C.A."/>
            <person name="Ciobanu D."/>
            <person name="Clum A."/>
            <person name="Salamov A."/>
            <person name="Andreopoulos B."/>
            <person name="Cheng J.F."/>
            <person name="Woyke T."/>
            <person name="Pelin A."/>
            <person name="Henrissat B."/>
            <person name="Reynolds N.K."/>
            <person name="Benny G.L."/>
            <person name="Smith M.E."/>
            <person name="James T.Y."/>
            <person name="Grigoriev I.V."/>
        </authorList>
    </citation>
    <scope>NUCLEOTIDE SEQUENCE [LARGE SCALE GENOMIC DNA]</scope>
    <source>
        <strain evidence="3">Benny S71-1</strain>
    </source>
</reference>
<dbReference type="Proteomes" id="UP000278143">
    <property type="component" value="Unassembled WGS sequence"/>
</dbReference>
<protein>
    <submittedName>
        <fullName evidence="2">Uncharacterized protein</fullName>
    </submittedName>
</protein>
<feature type="compositionally biased region" description="Low complexity" evidence="1">
    <location>
        <begin position="9"/>
        <end position="20"/>
    </location>
</feature>
<name>A0A4P9Z3C6_9FUNG</name>
<feature type="compositionally biased region" description="Low complexity" evidence="1">
    <location>
        <begin position="28"/>
        <end position="40"/>
    </location>
</feature>
<gene>
    <name evidence="2" type="ORF">SYNPS1DRAFT_27370</name>
</gene>
<sequence>MSMQQQLHSGQSAPSSGGSSTQVEDNCSSSSYHSLLETSTQDTISNGHRRVRRRRWHRYTCMNTPLEKSGLLYCLSAQTSGLVSIAAEDGDGAAAAHDGGGNSDELMSVLSQAPVTANAIASSIILDRALHFGGKLSQVEETEERYVAQLEHLRDYYMRPLLGQQPARAASRSRGLNVPLLSSIFQRKRSAKDAAQDAEASGRGGKSSDAERQRAQHHDQPPGQRCIGRRSRRTGELPALGGGGRHTVCPVRHAVQDDRAAHAVPGGAKARHHPQALCAFETLVFHNEKLARVIEAGVDARRATASLLTSVLGARPRLAAREPARTARHRSRVEAVVLRRGAAVDARTLPRVQHGSCDAQATAQSAMAGGARAPPMAHSNIASIKEPILTPTQRIFLMDMAEYKLNDVGGTWNPVCIILLRDRMLFLKQRRGQHKQFALKMSILLANTIFTAHERLPNERMEGIYVQEARSVGIKLRFTSRSAFSQWQKYLDAAEDAERPVHARGTSRGAAGRSESHLPMRAHHGADIEFAPTAQMTAIDNLFGLDNNFTSVGGLHHEPVPPSIVHGVGGQAPTYDISINNTADATMSTAGGGS</sequence>
<dbReference type="AlphaFoldDB" id="A0A4P9Z3C6"/>
<organism evidence="2 3">
    <name type="scientific">Syncephalis pseudoplumigaleata</name>
    <dbReference type="NCBI Taxonomy" id="1712513"/>
    <lineage>
        <taxon>Eukaryota</taxon>
        <taxon>Fungi</taxon>
        <taxon>Fungi incertae sedis</taxon>
        <taxon>Zoopagomycota</taxon>
        <taxon>Zoopagomycotina</taxon>
        <taxon>Zoopagomycetes</taxon>
        <taxon>Zoopagales</taxon>
        <taxon>Piptocephalidaceae</taxon>
        <taxon>Syncephalis</taxon>
    </lineage>
</organism>
<feature type="compositionally biased region" description="Basic and acidic residues" evidence="1">
    <location>
        <begin position="206"/>
        <end position="220"/>
    </location>
</feature>